<keyword evidence="1" id="KW-0732">Signal</keyword>
<gene>
    <name evidence="2" type="ORF">SAMN04487892_2493</name>
</gene>
<dbReference type="InterPro" id="IPR046495">
    <property type="entry name" value="DUF6588"/>
</dbReference>
<keyword evidence="3" id="KW-1185">Reference proteome</keyword>
<sequence length="352" mass="39002">MRRSEINWHVKWPNSIKKACFFLFLIVGAPTQAQDFNFKDYLVLGVEYAEDLTSIYLEPLNEGLMYALTGGWNNDAQVLNEWQVQLSLVTNGSFVPNDKLSRTINIGDYENLSVLGGGNQVEIPTILGSTNSNVTFVATVEGEEYQFDAPTGIGLFSTNWLPAPLLQGSVGLPMHFEASFRYFPKLNIDDAAFGVIGFGLKNQITEHFEGGKSLPVAISLFGAFTRLDAKYDFQANGFITGSDQHVDGYLNTFLFETLISTKNPVWNLYGSIGYITGKSNYELKGVYVIETQNNTLEFVDPFDVQTKISGLRGSLGGKVNINWFSINLDYTLQGYNNLSLGLNFMLNGGNSN</sequence>
<proteinExistence type="predicted"/>
<feature type="signal peptide" evidence="1">
    <location>
        <begin position="1"/>
        <end position="33"/>
    </location>
</feature>
<dbReference type="OrthoDB" id="9775382at2"/>
<feature type="chain" id="PRO_5011684791" description="MetA-pathway of phenol degradation" evidence="1">
    <location>
        <begin position="34"/>
        <end position="352"/>
    </location>
</feature>
<accession>A0A1H2WXX0</accession>
<name>A0A1H2WXX0_9FLAO</name>
<organism evidence="2 3">
    <name type="scientific">Flagellimonas zhangzhouensis</name>
    <dbReference type="NCBI Taxonomy" id="1073328"/>
    <lineage>
        <taxon>Bacteria</taxon>
        <taxon>Pseudomonadati</taxon>
        <taxon>Bacteroidota</taxon>
        <taxon>Flavobacteriia</taxon>
        <taxon>Flavobacteriales</taxon>
        <taxon>Flavobacteriaceae</taxon>
        <taxon>Flagellimonas</taxon>
    </lineage>
</organism>
<evidence type="ECO:0000313" key="3">
    <source>
        <dbReference type="Proteomes" id="UP000199592"/>
    </source>
</evidence>
<dbReference type="STRING" id="1073328.SAMN05216294_1113"/>
<dbReference type="Proteomes" id="UP000199592">
    <property type="component" value="Unassembled WGS sequence"/>
</dbReference>
<evidence type="ECO:0000313" key="2">
    <source>
        <dbReference type="EMBL" id="SDW85460.1"/>
    </source>
</evidence>
<protein>
    <recommendedName>
        <fullName evidence="4">MetA-pathway of phenol degradation</fullName>
    </recommendedName>
</protein>
<dbReference type="AlphaFoldDB" id="A0A1H2WXX0"/>
<evidence type="ECO:0008006" key="4">
    <source>
        <dbReference type="Google" id="ProtNLM"/>
    </source>
</evidence>
<evidence type="ECO:0000256" key="1">
    <source>
        <dbReference type="SAM" id="SignalP"/>
    </source>
</evidence>
<dbReference type="EMBL" id="FNMY01000003">
    <property type="protein sequence ID" value="SDW85460.1"/>
    <property type="molecule type" value="Genomic_DNA"/>
</dbReference>
<dbReference type="Pfam" id="PF20230">
    <property type="entry name" value="DUF6588"/>
    <property type="match status" value="1"/>
</dbReference>
<reference evidence="3" key="1">
    <citation type="submission" date="2016-10" db="EMBL/GenBank/DDBJ databases">
        <authorList>
            <person name="Varghese N."/>
            <person name="Submissions S."/>
        </authorList>
    </citation>
    <scope>NUCLEOTIDE SEQUENCE [LARGE SCALE GENOMIC DNA]</scope>
    <source>
        <strain evidence="3">DSM 25030</strain>
    </source>
</reference>
<dbReference type="RefSeq" id="WP_090293385.1">
    <property type="nucleotide sequence ID" value="NZ_FNKI01000001.1"/>
</dbReference>